<dbReference type="Proteomes" id="UP000501812">
    <property type="component" value="Chromosome"/>
</dbReference>
<dbReference type="RefSeq" id="WP_169454981.1">
    <property type="nucleotide sequence ID" value="NZ_CP051774.1"/>
</dbReference>
<reference evidence="3 4" key="1">
    <citation type="submission" date="2020-04" db="EMBL/GenBank/DDBJ databases">
        <title>Luteolibacter sp. G-1-1-1 isolated from soil.</title>
        <authorList>
            <person name="Dahal R.H."/>
        </authorList>
    </citation>
    <scope>NUCLEOTIDE SEQUENCE [LARGE SCALE GENOMIC DNA]</scope>
    <source>
        <strain evidence="3 4">G-1-1-1</strain>
    </source>
</reference>
<keyword evidence="4" id="KW-1185">Reference proteome</keyword>
<evidence type="ECO:0000313" key="4">
    <source>
        <dbReference type="Proteomes" id="UP000501812"/>
    </source>
</evidence>
<name>A0A858RK52_9BACT</name>
<organism evidence="3 4">
    <name type="scientific">Luteolibacter luteus</name>
    <dbReference type="NCBI Taxonomy" id="2728835"/>
    <lineage>
        <taxon>Bacteria</taxon>
        <taxon>Pseudomonadati</taxon>
        <taxon>Verrucomicrobiota</taxon>
        <taxon>Verrucomicrobiia</taxon>
        <taxon>Verrucomicrobiales</taxon>
        <taxon>Verrucomicrobiaceae</taxon>
        <taxon>Luteolibacter</taxon>
    </lineage>
</organism>
<feature type="signal peptide" evidence="1">
    <location>
        <begin position="1"/>
        <end position="18"/>
    </location>
</feature>
<accession>A0A858RK52</accession>
<protein>
    <submittedName>
        <fullName evidence="3">DUF4394 domain-containing protein</fullName>
    </submittedName>
</protein>
<sequence length="649" mass="66118">MRASSLLVSFLAILPLGAAVPSSLGKPGTGLVLLTDDSKLLMLSDNAPTLISPPMPVTGVTAGDSLLAIDMRPQNQGLYALGVNTASDTVRLYHVSSTTGFASPLGSPAILATPGGSTIQLDSLRFDIDLNPQADRLRVVASSGLNFRMNPNTGDCIDSDANASNGITPDGSINGLTTSVDGAAYTNNVPNTVITTLYTLDSVTNSLHIQNPPNNGTQTTEVKIKVGGILHDFSTTHGFDIPVGVNAPSMNTAASGAAYAVLESGTRRLYRINLSDGEATLLTVPAGVNIVSLAVRTQMPAAIALDAGGFLVRFRTDAPGTLTTLATGSPSSGETLVGIDYRPATGQLYGLGIDSANNDGTLYLVDPQTGGLTAIGTPGQIAFTNEAATTIPLPPASDGYGFDFNPQLDRLRVTSGGAGGPGINFRVNPNTGAPVDGNLGLASPPAGTNPDGAINGAASGVTGCAYANSYGSFPSTQPTSLYTLDPATNSLYLQVPPNLGTQTSGKLVRRNGATLDFTAVSGFDITAEGGTTAGDNLPSNGHGWASLTVGGTNSLYRIDLRTGDAVSAGAIGVGTGVLVGLAVAGEDGAGFAPLTWASVASSSYRIETSTDLTNWKPYGIAVIANGATTSVPVPWYGGEKKRFWRVVLP</sequence>
<keyword evidence="1" id="KW-0732">Signal</keyword>
<feature type="domain" description="DUF4394" evidence="2">
    <location>
        <begin position="40"/>
        <end position="294"/>
    </location>
</feature>
<dbReference type="InterPro" id="IPR025507">
    <property type="entry name" value="DUF4394"/>
</dbReference>
<feature type="chain" id="PRO_5032336893" evidence="1">
    <location>
        <begin position="19"/>
        <end position="649"/>
    </location>
</feature>
<gene>
    <name evidence="3" type="ORF">HHL09_12560</name>
</gene>
<dbReference type="Pfam" id="PF14339">
    <property type="entry name" value="DUF4394"/>
    <property type="match status" value="2"/>
</dbReference>
<dbReference type="SUPFAM" id="SSF63829">
    <property type="entry name" value="Calcium-dependent phosphotriesterase"/>
    <property type="match status" value="1"/>
</dbReference>
<dbReference type="AlphaFoldDB" id="A0A858RK52"/>
<evidence type="ECO:0000259" key="2">
    <source>
        <dbReference type="Pfam" id="PF14339"/>
    </source>
</evidence>
<dbReference type="KEGG" id="luo:HHL09_12560"/>
<proteinExistence type="predicted"/>
<feature type="domain" description="DUF4394" evidence="2">
    <location>
        <begin position="311"/>
        <end position="576"/>
    </location>
</feature>
<evidence type="ECO:0000256" key="1">
    <source>
        <dbReference type="SAM" id="SignalP"/>
    </source>
</evidence>
<evidence type="ECO:0000313" key="3">
    <source>
        <dbReference type="EMBL" id="QJE96580.1"/>
    </source>
</evidence>
<dbReference type="EMBL" id="CP051774">
    <property type="protein sequence ID" value="QJE96580.1"/>
    <property type="molecule type" value="Genomic_DNA"/>
</dbReference>